<evidence type="ECO:0000256" key="3">
    <source>
        <dbReference type="ARBA" id="ARBA00022692"/>
    </source>
</evidence>
<evidence type="ECO:0000256" key="4">
    <source>
        <dbReference type="ARBA" id="ARBA00022989"/>
    </source>
</evidence>
<evidence type="ECO:0000256" key="1">
    <source>
        <dbReference type="ARBA" id="ARBA00004141"/>
    </source>
</evidence>
<keyword evidence="3 6" id="KW-0812">Transmembrane</keyword>
<dbReference type="CDD" id="cd16914">
    <property type="entry name" value="EcfT"/>
    <property type="match status" value="1"/>
</dbReference>
<comment type="subcellular location">
    <subcellularLocation>
        <location evidence="1">Membrane</location>
        <topology evidence="1">Multi-pass membrane protein</topology>
    </subcellularLocation>
</comment>
<evidence type="ECO:0000256" key="6">
    <source>
        <dbReference type="SAM" id="Phobius"/>
    </source>
</evidence>
<dbReference type="EMBL" id="JBHTAI010000030">
    <property type="protein sequence ID" value="MFC7153138.1"/>
    <property type="molecule type" value="Genomic_DNA"/>
</dbReference>
<feature type="transmembrane region" description="Helical" evidence="6">
    <location>
        <begin position="41"/>
        <end position="65"/>
    </location>
</feature>
<feature type="transmembrane region" description="Helical" evidence="6">
    <location>
        <begin position="212"/>
        <end position="230"/>
    </location>
</feature>
<dbReference type="PANTHER" id="PTHR34857">
    <property type="entry name" value="SLL0384 PROTEIN"/>
    <property type="match status" value="1"/>
</dbReference>
<dbReference type="Proteomes" id="UP001596378">
    <property type="component" value="Unassembled WGS sequence"/>
</dbReference>
<sequence>MTLKRIEFDPRAQLLLLVFVSAASFWAERLALLWIVGGMAAYLLVQGMYGGAIRFVLLAAAFFLIQEWSSHFSYGLLTFVTFFAFLGLRLLPVLMAASALGRTPSGQFIAALRTFRIPMGVLIAVAVGSRFLPVIRTEYEAIQLSARLRGLSLASPRNWLRPLRTFEYAIVPLLMRSLKISDELAASATTKGIDYPGRKTSLYPIAWRLQDVAILALAAAGLLALFYFGGLS</sequence>
<evidence type="ECO:0000313" key="8">
    <source>
        <dbReference type="Proteomes" id="UP001596378"/>
    </source>
</evidence>
<feature type="transmembrane region" description="Helical" evidence="6">
    <location>
        <begin position="115"/>
        <end position="135"/>
    </location>
</feature>
<proteinExistence type="predicted"/>
<keyword evidence="2" id="KW-1003">Cell membrane</keyword>
<evidence type="ECO:0000256" key="2">
    <source>
        <dbReference type="ARBA" id="ARBA00022475"/>
    </source>
</evidence>
<reference evidence="8" key="1">
    <citation type="journal article" date="2019" name="Int. J. Syst. Evol. Microbiol.">
        <title>The Global Catalogue of Microorganisms (GCM) 10K type strain sequencing project: providing services to taxonomists for standard genome sequencing and annotation.</title>
        <authorList>
            <consortium name="The Broad Institute Genomics Platform"/>
            <consortium name="The Broad Institute Genome Sequencing Center for Infectious Disease"/>
            <person name="Wu L."/>
            <person name="Ma J."/>
        </authorList>
    </citation>
    <scope>NUCLEOTIDE SEQUENCE [LARGE SCALE GENOMIC DNA]</scope>
    <source>
        <strain evidence="8">KCTC 12907</strain>
    </source>
</reference>
<dbReference type="InterPro" id="IPR051611">
    <property type="entry name" value="ECF_transporter_component"/>
</dbReference>
<keyword evidence="4 6" id="KW-1133">Transmembrane helix</keyword>
<dbReference type="RefSeq" id="WP_378047580.1">
    <property type="nucleotide sequence ID" value="NZ_JBHMDN010000014.1"/>
</dbReference>
<evidence type="ECO:0000256" key="5">
    <source>
        <dbReference type="ARBA" id="ARBA00023136"/>
    </source>
</evidence>
<keyword evidence="5 6" id="KW-0472">Membrane</keyword>
<accession>A0ABW2FIY9</accession>
<dbReference type="Pfam" id="PF02361">
    <property type="entry name" value="CbiQ"/>
    <property type="match status" value="1"/>
</dbReference>
<feature type="transmembrane region" description="Helical" evidence="6">
    <location>
        <begin position="12"/>
        <end position="35"/>
    </location>
</feature>
<evidence type="ECO:0000313" key="7">
    <source>
        <dbReference type="EMBL" id="MFC7153138.1"/>
    </source>
</evidence>
<feature type="transmembrane region" description="Helical" evidence="6">
    <location>
        <begin position="72"/>
        <end position="95"/>
    </location>
</feature>
<comment type="caution">
    <text evidence="7">The sequence shown here is derived from an EMBL/GenBank/DDBJ whole genome shotgun (WGS) entry which is preliminary data.</text>
</comment>
<dbReference type="InterPro" id="IPR003339">
    <property type="entry name" value="ABC/ECF_trnsptr_transmembrane"/>
</dbReference>
<keyword evidence="8" id="KW-1185">Reference proteome</keyword>
<organism evidence="7 8">
    <name type="scientific">Cohnella cellulosilytica</name>
    <dbReference type="NCBI Taxonomy" id="986710"/>
    <lineage>
        <taxon>Bacteria</taxon>
        <taxon>Bacillati</taxon>
        <taxon>Bacillota</taxon>
        <taxon>Bacilli</taxon>
        <taxon>Bacillales</taxon>
        <taxon>Paenibacillaceae</taxon>
        <taxon>Cohnella</taxon>
    </lineage>
</organism>
<dbReference type="PANTHER" id="PTHR34857:SF2">
    <property type="entry name" value="SLL0384 PROTEIN"/>
    <property type="match status" value="1"/>
</dbReference>
<protein>
    <submittedName>
        <fullName evidence="7">Energy-coupling factor transporter transmembrane component T</fullName>
    </submittedName>
</protein>
<name>A0ABW2FIY9_9BACL</name>
<gene>
    <name evidence="7" type="ORF">ACFQMJ_31755</name>
</gene>